<evidence type="ECO:0000256" key="2">
    <source>
        <dbReference type="SAM" id="SignalP"/>
    </source>
</evidence>
<feature type="region of interest" description="Disordered" evidence="1">
    <location>
        <begin position="445"/>
        <end position="480"/>
    </location>
</feature>
<feature type="compositionally biased region" description="Polar residues" evidence="1">
    <location>
        <begin position="759"/>
        <end position="784"/>
    </location>
</feature>
<keyword evidence="4" id="KW-1185">Reference proteome</keyword>
<reference evidence="3" key="3">
    <citation type="submission" date="2025-09" db="UniProtKB">
        <authorList>
            <consortium name="Ensembl"/>
        </authorList>
    </citation>
    <scope>IDENTIFICATION</scope>
</reference>
<feature type="compositionally biased region" description="Polar residues" evidence="1">
    <location>
        <begin position="448"/>
        <end position="468"/>
    </location>
</feature>
<evidence type="ECO:0000256" key="1">
    <source>
        <dbReference type="SAM" id="MobiDB-lite"/>
    </source>
</evidence>
<proteinExistence type="predicted"/>
<feature type="compositionally biased region" description="Pro residues" evidence="1">
    <location>
        <begin position="391"/>
        <end position="400"/>
    </location>
</feature>
<feature type="region of interest" description="Disordered" evidence="1">
    <location>
        <begin position="507"/>
        <end position="552"/>
    </location>
</feature>
<protein>
    <submittedName>
        <fullName evidence="3">Uncharacterized protein</fullName>
    </submittedName>
</protein>
<dbReference type="AlphaFoldDB" id="F6XSW0"/>
<feature type="compositionally biased region" description="Polar residues" evidence="1">
    <location>
        <begin position="376"/>
        <end position="388"/>
    </location>
</feature>
<feature type="compositionally biased region" description="Polar residues" evidence="1">
    <location>
        <begin position="532"/>
        <end position="548"/>
    </location>
</feature>
<dbReference type="Proteomes" id="UP000002280">
    <property type="component" value="Chromosome 3"/>
</dbReference>
<dbReference type="OMA" id="RCYTSRS"/>
<dbReference type="Bgee" id="ENSMODG00000019326">
    <property type="expression patterns" value="Expressed in skeleton of lower jaw and 9 other cell types or tissues"/>
</dbReference>
<evidence type="ECO:0000313" key="3">
    <source>
        <dbReference type="Ensembl" id="ENSMODP00000024120.5"/>
    </source>
</evidence>
<name>F6XSW0_MONDO</name>
<dbReference type="HOGENOM" id="CLU_005672_0_0_1"/>
<feature type="compositionally biased region" description="Basic and acidic residues" evidence="1">
    <location>
        <begin position="507"/>
        <end position="530"/>
    </location>
</feature>
<accession>F6XSW0</accession>
<evidence type="ECO:0000313" key="4">
    <source>
        <dbReference type="Proteomes" id="UP000002280"/>
    </source>
</evidence>
<reference evidence="3 4" key="1">
    <citation type="journal article" date="2007" name="Nature">
        <title>Genome of the marsupial Monodelphis domestica reveals innovation in non-coding sequences.</title>
        <authorList>
            <person name="Mikkelsen T.S."/>
            <person name="Wakefield M.J."/>
            <person name="Aken B."/>
            <person name="Amemiya C.T."/>
            <person name="Chang J.L."/>
            <person name="Duke S."/>
            <person name="Garber M."/>
            <person name="Gentles A.J."/>
            <person name="Goodstadt L."/>
            <person name="Heger A."/>
            <person name="Jurka J."/>
            <person name="Kamal M."/>
            <person name="Mauceli E."/>
            <person name="Searle S.M."/>
            <person name="Sharpe T."/>
            <person name="Baker M.L."/>
            <person name="Batzer M.A."/>
            <person name="Benos P.V."/>
            <person name="Belov K."/>
            <person name="Clamp M."/>
            <person name="Cook A."/>
            <person name="Cuff J."/>
            <person name="Das R."/>
            <person name="Davidow L."/>
            <person name="Deakin J.E."/>
            <person name="Fazzari M.J."/>
            <person name="Glass J.L."/>
            <person name="Grabherr M."/>
            <person name="Greally J.M."/>
            <person name="Gu W."/>
            <person name="Hore T.A."/>
            <person name="Huttley G.A."/>
            <person name="Kleber M."/>
            <person name="Jirtle R.L."/>
            <person name="Koina E."/>
            <person name="Lee J.T."/>
            <person name="Mahony S."/>
            <person name="Marra M.A."/>
            <person name="Miller R.D."/>
            <person name="Nicholls R.D."/>
            <person name="Oda M."/>
            <person name="Papenfuss A.T."/>
            <person name="Parra Z.E."/>
            <person name="Pollock D.D."/>
            <person name="Ray D.A."/>
            <person name="Schein J.E."/>
            <person name="Speed T.P."/>
            <person name="Thompson K."/>
            <person name="VandeBerg J.L."/>
            <person name="Wade C.M."/>
            <person name="Walker J.A."/>
            <person name="Waters P.D."/>
            <person name="Webber C."/>
            <person name="Weidman J.R."/>
            <person name="Xie X."/>
            <person name="Zody M.C."/>
            <person name="Baldwin J."/>
            <person name="Abdouelleil A."/>
            <person name="Abdulkadir J."/>
            <person name="Abebe A."/>
            <person name="Abera B."/>
            <person name="Abreu J."/>
            <person name="Acer S.C."/>
            <person name="Aftuck L."/>
            <person name="Alexander A."/>
            <person name="An P."/>
            <person name="Anderson E."/>
            <person name="Anderson S."/>
            <person name="Arachi H."/>
            <person name="Azer M."/>
            <person name="Bachantsang P."/>
            <person name="Barry A."/>
            <person name="Bayul T."/>
            <person name="Berlin A."/>
            <person name="Bessette D."/>
            <person name="Bloom T."/>
            <person name="Bloom T."/>
            <person name="Boguslavskiy L."/>
            <person name="Bonnet C."/>
            <person name="Boukhgalter B."/>
            <person name="Bourzgui I."/>
            <person name="Brown A."/>
            <person name="Cahill P."/>
            <person name="Channer S."/>
            <person name="Cheshatsang Y."/>
            <person name="Chuda L."/>
            <person name="Citroen M."/>
            <person name="Collymore A."/>
            <person name="Cooke P."/>
            <person name="Costello M."/>
            <person name="D'Aco K."/>
            <person name="Daza R."/>
            <person name="De Haan G."/>
            <person name="DeGray S."/>
            <person name="DeMaso C."/>
            <person name="Dhargay N."/>
            <person name="Dooley K."/>
            <person name="Dooley E."/>
            <person name="Doricent M."/>
            <person name="Dorje P."/>
            <person name="Dorjee K."/>
            <person name="Dupes A."/>
            <person name="Elong R."/>
            <person name="Falk J."/>
            <person name="Farina A."/>
            <person name="Faro S."/>
            <person name="Ferguson D."/>
            <person name="Fisher S."/>
            <person name="Foley C.D."/>
            <person name="Franke A."/>
            <person name="Friedrich D."/>
            <person name="Gadbois L."/>
            <person name="Gearin G."/>
            <person name="Gearin C.R."/>
            <person name="Giannoukos G."/>
            <person name="Goode T."/>
            <person name="Graham J."/>
            <person name="Grandbois E."/>
            <person name="Grewal S."/>
            <person name="Gyaltsen K."/>
            <person name="Hafez N."/>
            <person name="Hagos B."/>
            <person name="Hall J."/>
            <person name="Henson C."/>
            <person name="Hollinger A."/>
            <person name="Honan T."/>
            <person name="Huard M.D."/>
            <person name="Hughes L."/>
            <person name="Hurhula B."/>
            <person name="Husby M.E."/>
            <person name="Kamat A."/>
            <person name="Kanga B."/>
            <person name="Kashin S."/>
            <person name="Khazanovich D."/>
            <person name="Kisner P."/>
            <person name="Lance K."/>
            <person name="Lara M."/>
            <person name="Lee W."/>
            <person name="Lennon N."/>
            <person name="Letendre F."/>
            <person name="LeVine R."/>
            <person name="Lipovsky A."/>
            <person name="Liu X."/>
            <person name="Liu J."/>
            <person name="Liu S."/>
            <person name="Lokyitsang T."/>
            <person name="Lokyitsang Y."/>
            <person name="Lubonja R."/>
            <person name="Lui A."/>
            <person name="MacDonald P."/>
            <person name="Magnisalis V."/>
            <person name="Maru K."/>
            <person name="Matthews C."/>
            <person name="McCusker W."/>
            <person name="McDonough S."/>
            <person name="Mehta T."/>
            <person name="Meldrim J."/>
            <person name="Meneus L."/>
            <person name="Mihai O."/>
            <person name="Mihalev A."/>
            <person name="Mihova T."/>
            <person name="Mittelman R."/>
            <person name="Mlenga V."/>
            <person name="Montmayeur A."/>
            <person name="Mulrain L."/>
            <person name="Navidi A."/>
            <person name="Naylor J."/>
            <person name="Negash T."/>
            <person name="Nguyen T."/>
            <person name="Nguyen N."/>
            <person name="Nicol R."/>
            <person name="Norbu C."/>
            <person name="Norbu N."/>
            <person name="Novod N."/>
            <person name="O'Neill B."/>
            <person name="Osman S."/>
            <person name="Markiewicz E."/>
            <person name="Oyono O.L."/>
            <person name="Patti C."/>
            <person name="Phunkhang P."/>
            <person name="Pierre F."/>
            <person name="Priest M."/>
            <person name="Raghuraman S."/>
            <person name="Rege F."/>
            <person name="Reyes R."/>
            <person name="Rise C."/>
            <person name="Rogov P."/>
            <person name="Ross K."/>
            <person name="Ryan E."/>
            <person name="Settipalli S."/>
            <person name="Shea T."/>
            <person name="Sherpa N."/>
            <person name="Shi L."/>
            <person name="Shih D."/>
            <person name="Sparrow T."/>
            <person name="Spaulding J."/>
            <person name="Stalker J."/>
            <person name="Stange-Thomann N."/>
            <person name="Stavropoulos S."/>
            <person name="Stone C."/>
            <person name="Strader C."/>
            <person name="Tesfaye S."/>
            <person name="Thomson T."/>
            <person name="Thoulutsang Y."/>
            <person name="Thoulutsang D."/>
            <person name="Topham K."/>
            <person name="Topping I."/>
            <person name="Tsamla T."/>
            <person name="Vassiliev H."/>
            <person name="Vo A."/>
            <person name="Wangchuk T."/>
            <person name="Wangdi T."/>
            <person name="Weiand M."/>
            <person name="Wilkinson J."/>
            <person name="Wilson A."/>
            <person name="Yadav S."/>
            <person name="Young G."/>
            <person name="Yu Q."/>
            <person name="Zembek L."/>
            <person name="Zhong D."/>
            <person name="Zimmer A."/>
            <person name="Zwirko Z."/>
            <person name="Jaffe D.B."/>
            <person name="Alvarez P."/>
            <person name="Brockman W."/>
            <person name="Butler J."/>
            <person name="Chin C."/>
            <person name="Gnerre S."/>
            <person name="MacCallum I."/>
            <person name="Graves J.A."/>
            <person name="Ponting C.P."/>
            <person name="Breen M."/>
            <person name="Samollow P.B."/>
            <person name="Lander E.S."/>
            <person name="Lindblad-Toh K."/>
        </authorList>
    </citation>
    <scope>NUCLEOTIDE SEQUENCE [LARGE SCALE GENOMIC DNA]</scope>
</reference>
<feature type="compositionally biased region" description="Basic and acidic residues" evidence="1">
    <location>
        <begin position="107"/>
        <end position="118"/>
    </location>
</feature>
<dbReference type="Ensembl" id="ENSMODT00000024547.5">
    <property type="protein sequence ID" value="ENSMODP00000024120.5"/>
    <property type="gene ID" value="ENSMODG00000019326.5"/>
</dbReference>
<feature type="compositionally biased region" description="Basic and acidic residues" evidence="1">
    <location>
        <begin position="61"/>
        <end position="76"/>
    </location>
</feature>
<feature type="signal peptide" evidence="2">
    <location>
        <begin position="1"/>
        <end position="19"/>
    </location>
</feature>
<feature type="region of interest" description="Disordered" evidence="1">
    <location>
        <begin position="971"/>
        <end position="991"/>
    </location>
</feature>
<feature type="compositionally biased region" description="Polar residues" evidence="1">
    <location>
        <begin position="89"/>
        <end position="100"/>
    </location>
</feature>
<dbReference type="STRING" id="13616.ENSMODP00000024120"/>
<reference evidence="3" key="2">
    <citation type="submission" date="2025-08" db="UniProtKB">
        <authorList>
            <consortium name="Ensembl"/>
        </authorList>
    </citation>
    <scope>IDENTIFICATION</scope>
</reference>
<dbReference type="eggNOG" id="ENOG502S2QE">
    <property type="taxonomic scope" value="Eukaryota"/>
</dbReference>
<feature type="chain" id="PRO_5023830245" evidence="2">
    <location>
        <begin position="20"/>
        <end position="1086"/>
    </location>
</feature>
<sequence>MRSSLCSVALLSITLLSRAHYTAPEIISVGPFVSVESCCFQKKLFRDILQRSLRMRRRKKTSQEEVKVKESQISEMRRKRRKAFKTRKSWTTDGYGSQSVHHPHPQNVKDLENRTETDTSKATLLYTEGLEKSNENGAESRCPLLNREQNNTTLCKESKWFLSGSEDRRGKKRDCPSLLRCHQQERFLTGVTFGDPEGSLSGKITLQNSPGSIENFKSTKGKIITEVKCGAFCLKVEIEKNSLRSTRANVTQRKKSCPKIHRRYPGQLIWRCPCSRCHHSRHQTLLMGHTRDRKRETASQSKVTVASNEDPSLTVSTVGKKITVMYVNKSQDLFIKIEHSKQRKKGIHKYDNCSSNVTTKGCAWAPSLSAHGLQSKGHTFQNGQDTDGSLTPPPPPPLPLSLPNKFAHYKKKNPSIFTESLDSESNKKELGMLFAVSDNDGVEGAIPQQKNDQSNECTSTKENMSRTETFPPHSASIVHGPLEIKGTNSFNELLENGGEMEEGRKSILIDKENTISESRVQHDSGGRMHVMDTTSSQTQGGKESNVRSLPSLRGQYGEAKAASFFRKSSTNSEHLEFSTRSDSVSSCFSIDDVKPSLSSSPTSPSPSDLTAYSWQHKESTDDSFFSNLCEEDRMDSEYPQAPLENNCHCMHQESADPMSGDLDPIKQSMSKLSLHICCTPGTGNPNTDCARLLSVCQEHVDFRKCRFNEETLENAQQAPAQELLKSRTMSSLLLASPLSSTTSKESVPSHNRSDGGILESTQRQPNVKQSNVTTPVSTQETRGASKNWRGSIMTALTKALEQNLIPQSGSKIRSTLCGSMKEKDLEGLPTLHGNSSILPLWDTEEPNVEDEYRGIFEVLSNSDYIKACFQEHFPPLTTEDSLSMSLLDSEVSNLEAFLKEILGKGEWEEMIPILKEDPVECQMGEFVELNSERGEKHKDQKTNMPSSAQKQRILKDWKLEMNKLIKLSSEFPSRDSRASNSSQEEAIDQWAKRRKQFKESKKCSSTGGSSFASNITEGSITSEDGYSVDLGTRNEIEEKGFYTENFHSASWVFRGDDENPENSPRCLSKKPQPVAGKYLLNIKILC</sequence>
<dbReference type="GeneTree" id="ENSGT00530000064469"/>
<organism evidence="3 4">
    <name type="scientific">Monodelphis domestica</name>
    <name type="common">Gray short-tailed opossum</name>
    <dbReference type="NCBI Taxonomy" id="13616"/>
    <lineage>
        <taxon>Eukaryota</taxon>
        <taxon>Metazoa</taxon>
        <taxon>Chordata</taxon>
        <taxon>Craniata</taxon>
        <taxon>Vertebrata</taxon>
        <taxon>Euteleostomi</taxon>
        <taxon>Mammalia</taxon>
        <taxon>Metatheria</taxon>
        <taxon>Didelphimorphia</taxon>
        <taxon>Didelphidae</taxon>
        <taxon>Monodelphis</taxon>
    </lineage>
</organism>
<dbReference type="InParanoid" id="F6XSW0"/>
<feature type="region of interest" description="Disordered" evidence="1">
    <location>
        <begin position="737"/>
        <end position="785"/>
    </location>
</feature>
<feature type="region of interest" description="Disordered" evidence="1">
    <location>
        <begin position="58"/>
        <end position="118"/>
    </location>
</feature>
<feature type="region of interest" description="Disordered" evidence="1">
    <location>
        <begin position="373"/>
        <end position="405"/>
    </location>
</feature>
<keyword evidence="2" id="KW-0732">Signal</keyword>
<feature type="compositionally biased region" description="Basic residues" evidence="1">
    <location>
        <begin position="77"/>
        <end position="88"/>
    </location>
</feature>